<dbReference type="InterPro" id="IPR023801">
    <property type="entry name" value="His_deacetylse_dom"/>
</dbReference>
<dbReference type="PRINTS" id="PR01270">
    <property type="entry name" value="HDASUPER"/>
</dbReference>
<dbReference type="AlphaFoldDB" id="C6XDR2"/>
<dbReference type="InterPro" id="IPR000286">
    <property type="entry name" value="HDACs"/>
</dbReference>
<accession>C6XDR2</accession>
<dbReference type="STRING" id="582744.Msip34_1442"/>
<evidence type="ECO:0000313" key="4">
    <source>
        <dbReference type="Proteomes" id="UP000002743"/>
    </source>
</evidence>
<protein>
    <submittedName>
        <fullName evidence="3">Histone deacetylase</fullName>
    </submittedName>
</protein>
<proteinExistence type="inferred from homology"/>
<dbReference type="CDD" id="cd11599">
    <property type="entry name" value="HDAC_classII_2"/>
    <property type="match status" value="1"/>
</dbReference>
<dbReference type="Proteomes" id="UP000002743">
    <property type="component" value="Chromosome"/>
</dbReference>
<dbReference type="Gene3D" id="3.40.800.20">
    <property type="entry name" value="Histone deacetylase domain"/>
    <property type="match status" value="1"/>
</dbReference>
<keyword evidence="4" id="KW-1185">Reference proteome</keyword>
<dbReference type="InterPro" id="IPR023696">
    <property type="entry name" value="Ureohydrolase_dom_sf"/>
</dbReference>
<comment type="similarity">
    <text evidence="1">Belongs to the histone deacetylase family.</text>
</comment>
<dbReference type="Pfam" id="PF00850">
    <property type="entry name" value="Hist_deacetyl"/>
    <property type="match status" value="1"/>
</dbReference>
<feature type="domain" description="Histone deacetylase" evidence="2">
    <location>
        <begin position="20"/>
        <end position="303"/>
    </location>
</feature>
<dbReference type="KEGG" id="mei:Msip34_1442"/>
<dbReference type="SUPFAM" id="SSF52768">
    <property type="entry name" value="Arginase/deacetylase"/>
    <property type="match status" value="1"/>
</dbReference>
<organism evidence="3 4">
    <name type="scientific">Methylovorus glucosotrophus (strain SIP3-4)</name>
    <dbReference type="NCBI Taxonomy" id="582744"/>
    <lineage>
        <taxon>Bacteria</taxon>
        <taxon>Pseudomonadati</taxon>
        <taxon>Pseudomonadota</taxon>
        <taxon>Betaproteobacteria</taxon>
        <taxon>Nitrosomonadales</taxon>
        <taxon>Methylophilaceae</taxon>
        <taxon>Methylovorus</taxon>
    </lineage>
</organism>
<sequence>MTTAMISHPDSLLHVMDGKHPESPARITAIHEALAASGLIKQLSLYEAPAATDTQLARVHSADYIARIRQLSPPAGLVRLDADTAMGPMTLSACLHASGAAILGVDLVMSGKAQRAFCCTRPPGHHAGRSNAAGFCIFNHVAVATAHALSQHKLDRVAILDFDVHHGDGTEDIFRDNAHVILCSTFQHPFYPHRGADTRSANMINVPLPAGTSGPAFREVVEREIAPALARFKPQLIMISAGFDAHRDDPLAGLKLEAADYSWITAFARKIADQHAQGRIVSVLEGGYALPALAESAVAHVRGLL</sequence>
<evidence type="ECO:0000313" key="3">
    <source>
        <dbReference type="EMBL" id="ACT50687.1"/>
    </source>
</evidence>
<evidence type="ECO:0000256" key="1">
    <source>
        <dbReference type="ARBA" id="ARBA00005947"/>
    </source>
</evidence>
<dbReference type="InterPro" id="IPR037138">
    <property type="entry name" value="His_deacetylse_dom_sf"/>
</dbReference>
<reference evidence="3 4" key="2">
    <citation type="journal article" date="2011" name="J. Bacteriol.">
        <title>Genomes of three methylotrophs from a single niche uncover genetic and metabolic divergence of Methylophilaceae.</title>
        <authorList>
            <person name="Lapidus A."/>
            <person name="Clum A."/>
            <person name="Labutti K."/>
            <person name="Kaluzhnaya M.G."/>
            <person name="Lim S."/>
            <person name="Beck D.A."/>
            <person name="Glavina Del Rio T."/>
            <person name="Nolan M."/>
            <person name="Mavromatis K."/>
            <person name="Huntemann M."/>
            <person name="Lucas S."/>
            <person name="Lidstrom M.E."/>
            <person name="Ivanova N."/>
            <person name="Chistoserdova L."/>
        </authorList>
    </citation>
    <scope>NUCLEOTIDE SEQUENCE [LARGE SCALE GENOMIC DNA]</scope>
    <source>
        <strain evidence="3 4">SIP3-4</strain>
    </source>
</reference>
<dbReference type="PANTHER" id="PTHR10625:SF10">
    <property type="entry name" value="HISTONE DEACETYLASE HDAC1"/>
    <property type="match status" value="1"/>
</dbReference>
<dbReference type="EMBL" id="CP001674">
    <property type="protein sequence ID" value="ACT50687.1"/>
    <property type="molecule type" value="Genomic_DNA"/>
</dbReference>
<reference evidence="4" key="1">
    <citation type="submission" date="2009-07" db="EMBL/GenBank/DDBJ databases">
        <title>Complete sequence of chromosome of Methylovorus sp. SIP3-4.</title>
        <authorList>
            <person name="Lucas S."/>
            <person name="Copeland A."/>
            <person name="Lapidus A."/>
            <person name="Glavina del Rio T."/>
            <person name="Tice H."/>
            <person name="Bruce D."/>
            <person name="Goodwin L."/>
            <person name="Pitluck S."/>
            <person name="Clum A."/>
            <person name="Larimer F."/>
            <person name="Land M."/>
            <person name="Hauser L."/>
            <person name="Kyrpides N."/>
            <person name="Mikhailova N."/>
            <person name="Kayluzhnaya M."/>
            <person name="Chistoserdova L."/>
        </authorList>
    </citation>
    <scope>NUCLEOTIDE SEQUENCE [LARGE SCALE GENOMIC DNA]</scope>
    <source>
        <strain evidence="4">SIP3-4</strain>
    </source>
</reference>
<dbReference type="OrthoDB" id="9808367at2"/>
<dbReference type="PANTHER" id="PTHR10625">
    <property type="entry name" value="HISTONE DEACETYLASE HDAC1-RELATED"/>
    <property type="match status" value="1"/>
</dbReference>
<name>C6XDR2_METGS</name>
<dbReference type="RefSeq" id="WP_015830134.1">
    <property type="nucleotide sequence ID" value="NC_012969.1"/>
</dbReference>
<dbReference type="HOGENOM" id="CLU_007727_8_1_4"/>
<evidence type="ECO:0000259" key="2">
    <source>
        <dbReference type="Pfam" id="PF00850"/>
    </source>
</evidence>
<dbReference type="eggNOG" id="COG0123">
    <property type="taxonomic scope" value="Bacteria"/>
</dbReference>
<gene>
    <name evidence="3" type="ordered locus">Msip34_1442</name>
</gene>
<dbReference type="GO" id="GO:0040029">
    <property type="term" value="P:epigenetic regulation of gene expression"/>
    <property type="evidence" value="ECO:0007669"/>
    <property type="project" value="TreeGrafter"/>
</dbReference>
<dbReference type="GO" id="GO:0004407">
    <property type="term" value="F:histone deacetylase activity"/>
    <property type="evidence" value="ECO:0007669"/>
    <property type="project" value="TreeGrafter"/>
</dbReference>